<name>A0A8H7EIL0_9PLEO</name>
<keyword evidence="3" id="KW-1185">Reference proteome</keyword>
<organism evidence="2 3">
    <name type="scientific">Alternaria burnsii</name>
    <dbReference type="NCBI Taxonomy" id="1187904"/>
    <lineage>
        <taxon>Eukaryota</taxon>
        <taxon>Fungi</taxon>
        <taxon>Dikarya</taxon>
        <taxon>Ascomycota</taxon>
        <taxon>Pezizomycotina</taxon>
        <taxon>Dothideomycetes</taxon>
        <taxon>Pleosporomycetidae</taxon>
        <taxon>Pleosporales</taxon>
        <taxon>Pleosporineae</taxon>
        <taxon>Pleosporaceae</taxon>
        <taxon>Alternaria</taxon>
        <taxon>Alternaria sect. Alternaria</taxon>
    </lineage>
</organism>
<reference evidence="2" key="1">
    <citation type="submission" date="2020-01" db="EMBL/GenBank/DDBJ databases">
        <authorList>
            <person name="Feng Z.H.Z."/>
        </authorList>
    </citation>
    <scope>NUCLEOTIDE SEQUENCE</scope>
    <source>
        <strain evidence="2">CBS107.38</strain>
    </source>
</reference>
<reference evidence="2" key="2">
    <citation type="submission" date="2020-08" db="EMBL/GenBank/DDBJ databases">
        <title>Draft Genome Sequence of Cumin Blight Pathogen Alternaria burnsii.</title>
        <authorList>
            <person name="Feng Z."/>
        </authorList>
    </citation>
    <scope>NUCLEOTIDE SEQUENCE</scope>
    <source>
        <strain evidence="2">CBS107.38</strain>
    </source>
</reference>
<dbReference type="RefSeq" id="XP_038791350.1">
    <property type="nucleotide sequence ID" value="XM_038925494.1"/>
</dbReference>
<evidence type="ECO:0000313" key="3">
    <source>
        <dbReference type="Proteomes" id="UP000596902"/>
    </source>
</evidence>
<dbReference type="AlphaFoldDB" id="A0A8H7EIL0"/>
<dbReference type="PANTHER" id="PTHR37844:SF2">
    <property type="entry name" value="SER_THR PROTEIN PHOSPHATASE SUPERFAMILY (AFU_ORTHOLOGUE AFUA_1G14840)"/>
    <property type="match status" value="1"/>
</dbReference>
<dbReference type="EMBL" id="JAAABM010000001">
    <property type="protein sequence ID" value="KAF7681471.1"/>
    <property type="molecule type" value="Genomic_DNA"/>
</dbReference>
<dbReference type="GeneID" id="62198672"/>
<accession>A0A8H7EIL0</accession>
<feature type="region of interest" description="Disordered" evidence="1">
    <location>
        <begin position="378"/>
        <end position="398"/>
    </location>
</feature>
<protein>
    <recommendedName>
        <fullName evidence="4">Calcineurin-like phosphoesterase domain-containing protein</fullName>
    </recommendedName>
</protein>
<evidence type="ECO:0008006" key="4">
    <source>
        <dbReference type="Google" id="ProtNLM"/>
    </source>
</evidence>
<evidence type="ECO:0000313" key="2">
    <source>
        <dbReference type="EMBL" id="KAF7681471.1"/>
    </source>
</evidence>
<dbReference type="Proteomes" id="UP000596902">
    <property type="component" value="Unassembled WGS sequence"/>
</dbReference>
<proteinExistence type="predicted"/>
<evidence type="ECO:0000256" key="1">
    <source>
        <dbReference type="SAM" id="MobiDB-lite"/>
    </source>
</evidence>
<sequence>MLPSKMRRLSGLFSGPKTSLQVLSDLHLDNDSQYLTFHIPVAAPFLVLAGNIGKLIDYEQYLSFLVRRCNLHEKVFLVLGPLEFHGLSWMDGLQLAHKLEKEPTTRGRLEVLYETRSDVPGTNITVLGCTLWSRIPASDTAAVLRKMPEFDEKEGIQLWDVAKHNSEHKRDLRWLTDEVKNLNTSPNGALAPAASSNSKDERQLIVVTAFAPELRESLDPWQVDAPWASAYGTNLLDGPHFGNVKMWITGMTGRTCDFKRGDTTINARYDMRLRAPHTLTNLFPRPVTQHPLTYAFSAWERFDLLFCPTCSSPMFCAFKDPAKNLGVVTGTLGNVDVGDRQLIKFGGMGYVLDTQDGGASPWICALNGDGVDLKSYEETTPGRGSEAKELPANWPRSSTVPELKAKEEDSVPIRCKCCGVDLLLRRGEYKKMSEENLPSCVEPASRKLKASFCACNSCRLQSGSDIFYWTFTETKNLSFGKDDSKAFPQDIFDLKHLIDTKDPAIGQLFRVVKPLTTMASSGVYLCLPRALPPPFEPSKEIDFDLQDRMADVHNAFRTVRGNTRLRQQLSLLSYKNFSDVLYENMQHNGTSLLQDKHLKMLPQLVVVKMSRDTDLLLYCLNSNVICLSPAKVLKDMPVTMGGRGHAGMKTPRIMVLQFVRRKLEFMNAIGQSVAEESIDDGAKFFGKTVASVADGEMSSAEPRVPVPTSLLDGSDEEMS</sequence>
<dbReference type="PANTHER" id="PTHR37844">
    <property type="entry name" value="SER/THR PROTEIN PHOSPHATASE SUPERFAMILY (AFU_ORTHOLOGUE AFUA_1G14840)"/>
    <property type="match status" value="1"/>
</dbReference>
<gene>
    <name evidence="2" type="ORF">GT037_000447</name>
</gene>
<feature type="region of interest" description="Disordered" evidence="1">
    <location>
        <begin position="694"/>
        <end position="719"/>
    </location>
</feature>
<comment type="caution">
    <text evidence="2">The sequence shown here is derived from an EMBL/GenBank/DDBJ whole genome shotgun (WGS) entry which is preliminary data.</text>
</comment>